<dbReference type="GO" id="GO:0016787">
    <property type="term" value="F:hydrolase activity"/>
    <property type="evidence" value="ECO:0007669"/>
    <property type="project" value="UniProtKB-KW"/>
</dbReference>
<dbReference type="Proteomes" id="UP000621540">
    <property type="component" value="Unassembled WGS sequence"/>
</dbReference>
<dbReference type="Pfam" id="PF13472">
    <property type="entry name" value="Lipase_GDSL_2"/>
    <property type="match status" value="1"/>
</dbReference>
<accession>A0ABR7ID44</accession>
<dbReference type="PANTHER" id="PTHR37834">
    <property type="entry name" value="GDSL-LIKE LIPASE/ACYLHYDROLASE DOMAIN PROTEIN (AFU_ORTHOLOGUE AFUA_2G00620)"/>
    <property type="match status" value="1"/>
</dbReference>
<dbReference type="InterPro" id="IPR037461">
    <property type="entry name" value="CtCE2-like_dom"/>
</dbReference>
<dbReference type="Gene3D" id="3.40.50.1110">
    <property type="entry name" value="SGNH hydrolase"/>
    <property type="match status" value="1"/>
</dbReference>
<dbReference type="InterPro" id="IPR013830">
    <property type="entry name" value="SGNH_hydro"/>
</dbReference>
<dbReference type="CDD" id="cd01831">
    <property type="entry name" value="Endoglucanase_E_like"/>
    <property type="match status" value="1"/>
</dbReference>
<dbReference type="RefSeq" id="WP_186982730.1">
    <property type="nucleotide sequence ID" value="NZ_JACOQH010000012.1"/>
</dbReference>
<dbReference type="InterPro" id="IPR052762">
    <property type="entry name" value="PCW_deacetylase/CE"/>
</dbReference>
<evidence type="ECO:0000313" key="3">
    <source>
        <dbReference type="Proteomes" id="UP000621540"/>
    </source>
</evidence>
<organism evidence="2 3">
    <name type="scientific">Roseburia yibonii</name>
    <dbReference type="NCBI Taxonomy" id="2763063"/>
    <lineage>
        <taxon>Bacteria</taxon>
        <taxon>Bacillati</taxon>
        <taxon>Bacillota</taxon>
        <taxon>Clostridia</taxon>
        <taxon>Lachnospirales</taxon>
        <taxon>Lachnospiraceae</taxon>
        <taxon>Roseburia</taxon>
    </lineage>
</organism>
<protein>
    <submittedName>
        <fullName evidence="2">SGNH/GDSL hydrolase family protein</fullName>
    </submittedName>
</protein>
<feature type="domain" description="SGNH hydrolase-type esterase" evidence="1">
    <location>
        <begin position="135"/>
        <end position="338"/>
    </location>
</feature>
<evidence type="ECO:0000259" key="1">
    <source>
        <dbReference type="Pfam" id="PF13472"/>
    </source>
</evidence>
<name>A0ABR7ID44_9FIRM</name>
<comment type="caution">
    <text evidence="2">The sequence shown here is derived from an EMBL/GenBank/DDBJ whole genome shotgun (WGS) entry which is preliminary data.</text>
</comment>
<proteinExistence type="predicted"/>
<gene>
    <name evidence="2" type="ORF">H8Z76_12775</name>
</gene>
<reference evidence="2 3" key="1">
    <citation type="submission" date="2020-08" db="EMBL/GenBank/DDBJ databases">
        <title>Genome public.</title>
        <authorList>
            <person name="Liu C."/>
            <person name="Sun Q."/>
        </authorList>
    </citation>
    <scope>NUCLEOTIDE SEQUENCE [LARGE SCALE GENOMIC DNA]</scope>
    <source>
        <strain evidence="2 3">BX0805</strain>
    </source>
</reference>
<sequence>MKEYKLGDLPESSLHIYGRNSGILDPLTLFWTASGVEVCVKASELWVEVEAGYDVYEPWISILIDHVPISRQMVQKGRYWIPVFRSLDKETLRTVRISKDVQPMSDEPGSFLKIHGFRIDGEFYPVEEKKMKIEFVGDSITSGEGTEGAKRELCWSSMVFGSVNHYAFMTAEALDADYHIISQSGWGVLSSWDGNPKCSLPKYYTQVCGLAADGENAAAGAGKAWNFKAWQPDVVVINLGTNDESAFSQPAVFYDDNGKLFDQKLDADGSYEAESAKRLRDAMKDFLKEVRQCNPAAEIIWAYGMLGTPLKDLIEEMLDEYQRESGDVAVRFVELIPATPDTIGSREHPGARCHRQAAELLTAEIKKIKKI</sequence>
<dbReference type="Gene3D" id="2.60.120.260">
    <property type="entry name" value="Galactose-binding domain-like"/>
    <property type="match status" value="1"/>
</dbReference>
<dbReference type="SUPFAM" id="SSF52266">
    <property type="entry name" value="SGNH hydrolase"/>
    <property type="match status" value="1"/>
</dbReference>
<dbReference type="InterPro" id="IPR036514">
    <property type="entry name" value="SGNH_hydro_sf"/>
</dbReference>
<dbReference type="PANTHER" id="PTHR37834:SF2">
    <property type="entry name" value="ESTERASE, SGNH HYDROLASE-TYPE"/>
    <property type="match status" value="1"/>
</dbReference>
<keyword evidence="2" id="KW-0378">Hydrolase</keyword>
<keyword evidence="3" id="KW-1185">Reference proteome</keyword>
<dbReference type="EMBL" id="JACOQH010000012">
    <property type="protein sequence ID" value="MBC5754862.1"/>
    <property type="molecule type" value="Genomic_DNA"/>
</dbReference>
<evidence type="ECO:0000313" key="2">
    <source>
        <dbReference type="EMBL" id="MBC5754862.1"/>
    </source>
</evidence>